<accession>A0A392SE20</accession>
<feature type="non-terminal residue" evidence="2">
    <location>
        <position position="1"/>
    </location>
</feature>
<proteinExistence type="predicted"/>
<feature type="non-terminal residue" evidence="2">
    <location>
        <position position="106"/>
    </location>
</feature>
<protein>
    <submittedName>
        <fullName evidence="2">Uncharacterized protein</fullName>
    </submittedName>
</protein>
<evidence type="ECO:0000256" key="1">
    <source>
        <dbReference type="SAM" id="MobiDB-lite"/>
    </source>
</evidence>
<dbReference type="AlphaFoldDB" id="A0A392SE20"/>
<evidence type="ECO:0000313" key="2">
    <source>
        <dbReference type="EMBL" id="MCI46454.1"/>
    </source>
</evidence>
<comment type="caution">
    <text evidence="2">The sequence shown here is derived from an EMBL/GenBank/DDBJ whole genome shotgun (WGS) entry which is preliminary data.</text>
</comment>
<keyword evidence="3" id="KW-1185">Reference proteome</keyword>
<feature type="region of interest" description="Disordered" evidence="1">
    <location>
        <begin position="1"/>
        <end position="23"/>
    </location>
</feature>
<organism evidence="2 3">
    <name type="scientific">Trifolium medium</name>
    <dbReference type="NCBI Taxonomy" id="97028"/>
    <lineage>
        <taxon>Eukaryota</taxon>
        <taxon>Viridiplantae</taxon>
        <taxon>Streptophyta</taxon>
        <taxon>Embryophyta</taxon>
        <taxon>Tracheophyta</taxon>
        <taxon>Spermatophyta</taxon>
        <taxon>Magnoliopsida</taxon>
        <taxon>eudicotyledons</taxon>
        <taxon>Gunneridae</taxon>
        <taxon>Pentapetalae</taxon>
        <taxon>rosids</taxon>
        <taxon>fabids</taxon>
        <taxon>Fabales</taxon>
        <taxon>Fabaceae</taxon>
        <taxon>Papilionoideae</taxon>
        <taxon>50 kb inversion clade</taxon>
        <taxon>NPAAA clade</taxon>
        <taxon>Hologalegina</taxon>
        <taxon>IRL clade</taxon>
        <taxon>Trifolieae</taxon>
        <taxon>Trifolium</taxon>
    </lineage>
</organism>
<dbReference type="Proteomes" id="UP000265520">
    <property type="component" value="Unassembled WGS sequence"/>
</dbReference>
<evidence type="ECO:0000313" key="3">
    <source>
        <dbReference type="Proteomes" id="UP000265520"/>
    </source>
</evidence>
<dbReference type="EMBL" id="LXQA010357739">
    <property type="protein sequence ID" value="MCI46454.1"/>
    <property type="molecule type" value="Genomic_DNA"/>
</dbReference>
<reference evidence="2 3" key="1">
    <citation type="journal article" date="2018" name="Front. Plant Sci.">
        <title>Red Clover (Trifolium pratense) and Zigzag Clover (T. medium) - A Picture of Genomic Similarities and Differences.</title>
        <authorList>
            <person name="Dluhosova J."/>
            <person name="Istvanek J."/>
            <person name="Nedelnik J."/>
            <person name="Repkova J."/>
        </authorList>
    </citation>
    <scope>NUCLEOTIDE SEQUENCE [LARGE SCALE GENOMIC DNA]</scope>
    <source>
        <strain evidence="3">cv. 10/8</strain>
        <tissue evidence="2">Leaf</tissue>
    </source>
</reference>
<name>A0A392SE20_9FABA</name>
<sequence>SNADHPGTVAQHPEPAADLHHAEKSPCDRMLVTPAYVIRVLHQSHIVTDDLPSGGDHERESGYGNDRLRMNVVVGMTQSYCDVVAVSDCQCRRSPVSVLSDVSVSP</sequence>